<proteinExistence type="predicted"/>
<dbReference type="EMBL" id="FO082820">
    <property type="protein sequence ID" value="CCF19741.1"/>
    <property type="molecule type" value="Genomic_DNA"/>
</dbReference>
<dbReference type="KEGG" id="rht:NT26_2017"/>
<organism evidence="1 2">
    <name type="scientific">Pseudorhizobium banfieldiae</name>
    <dbReference type="NCBI Taxonomy" id="1125847"/>
    <lineage>
        <taxon>Bacteria</taxon>
        <taxon>Pseudomonadati</taxon>
        <taxon>Pseudomonadota</taxon>
        <taxon>Alphaproteobacteria</taxon>
        <taxon>Hyphomicrobiales</taxon>
        <taxon>Rhizobiaceae</taxon>
        <taxon>Rhizobium/Agrobacterium group</taxon>
        <taxon>Pseudorhizobium</taxon>
    </lineage>
</organism>
<keyword evidence="2" id="KW-1185">Reference proteome</keyword>
<protein>
    <submittedName>
        <fullName evidence="1">Uncharacterized protein</fullName>
    </submittedName>
</protein>
<sequence>MRDENHPSIRSLTARALRLSVRTPDFHSGKRGSTPLGRATLFDHSLSASRTRRALNPGGGVQHLAMEFLLFFLRNPKFKLAAKRGADYKGATPRTRPSSIG</sequence>
<gene>
    <name evidence="1" type="ORF">NT26_2017</name>
</gene>
<name>L0NFZ6_9HYPH</name>
<accession>L0NFZ6</accession>
<dbReference type="AlphaFoldDB" id="L0NFZ6"/>
<reference evidence="1 2" key="1">
    <citation type="journal article" date="2013" name="Genome Biol. Evol.">
        <title>Life in an arsenic-containing gold mine: genome and physiology of the autotrophic arsenite-oxidizing bacterium rhizobium sp. NT-26.</title>
        <authorList>
            <person name="Andres J."/>
            <person name="Arsene-Ploetze F."/>
            <person name="Barbe V."/>
            <person name="Brochier-Armanet C."/>
            <person name="Cleiss-Arnold J."/>
            <person name="Coppee J.Y."/>
            <person name="Dillies M.A."/>
            <person name="Geist"/>
            <person name="L"/>
            <person name="Joublin A."/>
            <person name="Koechler S."/>
            <person name="Lassalle F."/>
            <person name="Marchal M."/>
            <person name="Medigue C."/>
            <person name="Muller D."/>
            <person name="Nesme X."/>
            <person name="Plewniak F."/>
            <person name="Proux C."/>
            <person name="Ramirez-Bahena M.H."/>
            <person name="Schenowitz C."/>
            <person name="Sismeiro O."/>
            <person name="Vallenet D."/>
            <person name="Santini J.M."/>
            <person name="Bertin P.N."/>
        </authorList>
    </citation>
    <scope>NUCLEOTIDE SEQUENCE [LARGE SCALE GENOMIC DNA]</scope>
    <source>
        <strain evidence="1 2">NT-26</strain>
    </source>
</reference>
<dbReference type="STRING" id="1125847.NT26_2017"/>
<evidence type="ECO:0000313" key="2">
    <source>
        <dbReference type="Proteomes" id="UP000010792"/>
    </source>
</evidence>
<evidence type="ECO:0000313" key="1">
    <source>
        <dbReference type="EMBL" id="CCF19741.1"/>
    </source>
</evidence>
<dbReference type="Proteomes" id="UP000010792">
    <property type="component" value="Chromosome"/>
</dbReference>